<keyword evidence="1" id="KW-0472">Membrane</keyword>
<protein>
    <submittedName>
        <fullName evidence="2">Uncharacterized protein</fullName>
    </submittedName>
</protein>
<comment type="caution">
    <text evidence="2">The sequence shown here is derived from an EMBL/GenBank/DDBJ whole genome shotgun (WGS) entry which is preliminary data.</text>
</comment>
<dbReference type="EMBL" id="CAXAMN010002814">
    <property type="protein sequence ID" value="CAK9001483.1"/>
    <property type="molecule type" value="Genomic_DNA"/>
</dbReference>
<organism evidence="2 3">
    <name type="scientific">Durusdinium trenchii</name>
    <dbReference type="NCBI Taxonomy" id="1381693"/>
    <lineage>
        <taxon>Eukaryota</taxon>
        <taxon>Sar</taxon>
        <taxon>Alveolata</taxon>
        <taxon>Dinophyceae</taxon>
        <taxon>Suessiales</taxon>
        <taxon>Symbiodiniaceae</taxon>
        <taxon>Durusdinium</taxon>
    </lineage>
</organism>
<feature type="transmembrane region" description="Helical" evidence="1">
    <location>
        <begin position="51"/>
        <end position="72"/>
    </location>
</feature>
<sequence>MIVFSSCDCVTAIVHHSVACRTADFACDFASFSVVCPESPFTMTPKPGGQLGLGSSVWLAFATFSALAVALLPHAHKAFLSGPLKPVSRPSTIARGAEAADGPVGDWVECEISYTPRISVHHTVVEPRRSDIYIFHKRQLKEDFGHLYAKLGFTIQGLMYEDVKTVCREPENLSGTCSDCFKFFFGGAIGFVGTTSPKYYNRQEVTVEECVSDTMKLHQEAMAVEDKSLPDLSIWCMKEGLYQGR</sequence>
<evidence type="ECO:0000313" key="2">
    <source>
        <dbReference type="EMBL" id="CAK9001483.1"/>
    </source>
</evidence>
<proteinExistence type="predicted"/>
<keyword evidence="1" id="KW-0812">Transmembrane</keyword>
<gene>
    <name evidence="2" type="ORF">CCMP2556_LOCUS6493</name>
</gene>
<keyword evidence="3" id="KW-1185">Reference proteome</keyword>
<dbReference type="Proteomes" id="UP001642484">
    <property type="component" value="Unassembled WGS sequence"/>
</dbReference>
<name>A0ABP0IGM3_9DINO</name>
<evidence type="ECO:0000256" key="1">
    <source>
        <dbReference type="SAM" id="Phobius"/>
    </source>
</evidence>
<evidence type="ECO:0000313" key="3">
    <source>
        <dbReference type="Proteomes" id="UP001642484"/>
    </source>
</evidence>
<reference evidence="2 3" key="1">
    <citation type="submission" date="2024-02" db="EMBL/GenBank/DDBJ databases">
        <authorList>
            <person name="Chen Y."/>
            <person name="Shah S."/>
            <person name="Dougan E. K."/>
            <person name="Thang M."/>
            <person name="Chan C."/>
        </authorList>
    </citation>
    <scope>NUCLEOTIDE SEQUENCE [LARGE SCALE GENOMIC DNA]</scope>
</reference>
<keyword evidence="1" id="KW-1133">Transmembrane helix</keyword>
<accession>A0ABP0IGM3</accession>